<organism evidence="2 3">
    <name type="scientific">Sinorhizobium mexicanum</name>
    <dbReference type="NCBI Taxonomy" id="375549"/>
    <lineage>
        <taxon>Bacteria</taxon>
        <taxon>Pseudomonadati</taxon>
        <taxon>Pseudomonadota</taxon>
        <taxon>Alphaproteobacteria</taxon>
        <taxon>Hyphomicrobiales</taxon>
        <taxon>Rhizobiaceae</taxon>
        <taxon>Sinorhizobium/Ensifer group</taxon>
        <taxon>Sinorhizobium</taxon>
    </lineage>
</organism>
<sequence>MIRQGSEPRRFTGWHMEAVMGLFFGTIISVNIIMSWHASRSWSGLVVENTYTAKQQFNGKVAETRAFEASGIKGELMSEPGAIRYVLTRMGKPERAVDRVVAVFKRPLEEHENIRVELQRAGEGVFISAQRLKPSQSIADVAVMSRPALVYRQAIRFVVPGERQ</sequence>
<dbReference type="Pfam" id="PF05751">
    <property type="entry name" value="FixH"/>
    <property type="match status" value="1"/>
</dbReference>
<keyword evidence="2" id="KW-0614">Plasmid</keyword>
<dbReference type="Proteomes" id="UP000510721">
    <property type="component" value="Plasmid pEmeITTGR7a"/>
</dbReference>
<dbReference type="RefSeq" id="WP_180941673.1">
    <property type="nucleotide sequence ID" value="NZ_CP041239.1"/>
</dbReference>
<accession>A0A859QZ45</accession>
<dbReference type="InterPro" id="IPR018037">
    <property type="entry name" value="FixH_proteobacterial"/>
</dbReference>
<dbReference type="KEGG" id="emx:FKV68_21990"/>
<dbReference type="AlphaFoldDB" id="A0A859QZ45"/>
<keyword evidence="1" id="KW-1133">Transmembrane helix</keyword>
<dbReference type="PIRSF" id="PIRSF011386">
    <property type="entry name" value="FixH"/>
    <property type="match status" value="1"/>
</dbReference>
<feature type="transmembrane region" description="Helical" evidence="1">
    <location>
        <begin position="12"/>
        <end position="33"/>
    </location>
</feature>
<evidence type="ECO:0000313" key="3">
    <source>
        <dbReference type="Proteomes" id="UP000510721"/>
    </source>
</evidence>
<dbReference type="EMBL" id="CP041239">
    <property type="protein sequence ID" value="QLL64121.1"/>
    <property type="molecule type" value="Genomic_DNA"/>
</dbReference>
<dbReference type="InterPro" id="IPR008620">
    <property type="entry name" value="FixH"/>
</dbReference>
<name>A0A859QZ45_9HYPH</name>
<evidence type="ECO:0000313" key="2">
    <source>
        <dbReference type="EMBL" id="QLL64121.1"/>
    </source>
</evidence>
<keyword evidence="1" id="KW-0472">Membrane</keyword>
<keyword evidence="1" id="KW-0812">Transmembrane</keyword>
<geneLocation type="plasmid" evidence="3">
    <name>pemeittgr7a</name>
</geneLocation>
<protein>
    <submittedName>
        <fullName evidence="2">Cation transporter</fullName>
    </submittedName>
</protein>
<gene>
    <name evidence="2" type="ORF">FKV68_21990</name>
</gene>
<proteinExistence type="predicted"/>
<reference evidence="2 3" key="1">
    <citation type="submission" date="2019-06" db="EMBL/GenBank/DDBJ databases">
        <title>Complete genome sequence of Ensifer mexicanus ITTG R7 isolated from nodules of Acacia angustissima (Mill.) Kuntze.</title>
        <authorList>
            <person name="Rincon-Rosales R."/>
            <person name="Rogel M.A."/>
            <person name="Guerrero G."/>
            <person name="Rincon-Molina C.I."/>
            <person name="Lopez-Lopez A."/>
            <person name="Martinez-Romero E."/>
        </authorList>
    </citation>
    <scope>NUCLEOTIDE SEQUENCE [LARGE SCALE GENOMIC DNA]</scope>
    <source>
        <strain evidence="2 3">ITTG R7</strain>
        <plasmid evidence="3">pemeittgr7a</plasmid>
    </source>
</reference>
<keyword evidence="3" id="KW-1185">Reference proteome</keyword>
<evidence type="ECO:0000256" key="1">
    <source>
        <dbReference type="SAM" id="Phobius"/>
    </source>
</evidence>